<evidence type="ECO:0000313" key="2">
    <source>
        <dbReference type="EMBL" id="KAK9155727.1"/>
    </source>
</evidence>
<keyword evidence="1" id="KW-1133">Transmembrane helix</keyword>
<feature type="transmembrane region" description="Helical" evidence="1">
    <location>
        <begin position="83"/>
        <end position="100"/>
    </location>
</feature>
<gene>
    <name evidence="2" type="ORF">Sjap_003207</name>
</gene>
<reference evidence="2 3" key="1">
    <citation type="submission" date="2024-01" db="EMBL/GenBank/DDBJ databases">
        <title>Genome assemblies of Stephania.</title>
        <authorList>
            <person name="Yang L."/>
        </authorList>
    </citation>
    <scope>NUCLEOTIDE SEQUENCE [LARGE SCALE GENOMIC DNA]</scope>
    <source>
        <strain evidence="2">QJT</strain>
        <tissue evidence="2">Leaf</tissue>
    </source>
</reference>
<organism evidence="2 3">
    <name type="scientific">Stephania japonica</name>
    <dbReference type="NCBI Taxonomy" id="461633"/>
    <lineage>
        <taxon>Eukaryota</taxon>
        <taxon>Viridiplantae</taxon>
        <taxon>Streptophyta</taxon>
        <taxon>Embryophyta</taxon>
        <taxon>Tracheophyta</taxon>
        <taxon>Spermatophyta</taxon>
        <taxon>Magnoliopsida</taxon>
        <taxon>Ranunculales</taxon>
        <taxon>Menispermaceae</taxon>
        <taxon>Menispermoideae</taxon>
        <taxon>Cissampelideae</taxon>
        <taxon>Stephania</taxon>
    </lineage>
</organism>
<name>A0AAP0KNA5_9MAGN</name>
<sequence>MTKGGLPEMILVFHRCLGNPQRDRHATSTPVLLFDVFCKFCWIFGFSVYFEVFNQIRASHDDPESILGSLDAEKQVGVDRQEWGSIFVFCNVLGSGWTLWRRLQYLSLMARRGC</sequence>
<keyword evidence="3" id="KW-1185">Reference proteome</keyword>
<dbReference type="Proteomes" id="UP001417504">
    <property type="component" value="Unassembled WGS sequence"/>
</dbReference>
<accession>A0AAP0KNA5</accession>
<comment type="caution">
    <text evidence="2">The sequence shown here is derived from an EMBL/GenBank/DDBJ whole genome shotgun (WGS) entry which is preliminary data.</text>
</comment>
<keyword evidence="1" id="KW-0812">Transmembrane</keyword>
<keyword evidence="1" id="KW-0472">Membrane</keyword>
<dbReference type="EMBL" id="JBBNAE010000001">
    <property type="protein sequence ID" value="KAK9155727.1"/>
    <property type="molecule type" value="Genomic_DNA"/>
</dbReference>
<dbReference type="AlphaFoldDB" id="A0AAP0KNA5"/>
<protein>
    <submittedName>
        <fullName evidence="2">Uncharacterized protein</fullName>
    </submittedName>
</protein>
<evidence type="ECO:0000256" key="1">
    <source>
        <dbReference type="SAM" id="Phobius"/>
    </source>
</evidence>
<proteinExistence type="predicted"/>
<evidence type="ECO:0000313" key="3">
    <source>
        <dbReference type="Proteomes" id="UP001417504"/>
    </source>
</evidence>
<feature type="transmembrane region" description="Helical" evidence="1">
    <location>
        <begin position="31"/>
        <end position="50"/>
    </location>
</feature>